<accession>A0A9E8RXE2</accession>
<dbReference type="GO" id="GO:0016491">
    <property type="term" value="F:oxidoreductase activity"/>
    <property type="evidence" value="ECO:0007669"/>
    <property type="project" value="TreeGrafter"/>
</dbReference>
<dbReference type="KEGG" id="faf:OE104_07155"/>
<dbReference type="SMART" id="SM00932">
    <property type="entry name" value="Nfu_N"/>
    <property type="match status" value="1"/>
</dbReference>
<dbReference type="InterPro" id="IPR004155">
    <property type="entry name" value="PBS_lyase_HEAT"/>
</dbReference>
<dbReference type="InterPro" id="IPR014824">
    <property type="entry name" value="Nfu/NifU_N"/>
</dbReference>
<organism evidence="2 3">
    <name type="scientific">Fervidibacillus albus</name>
    <dbReference type="NCBI Taxonomy" id="2980026"/>
    <lineage>
        <taxon>Bacteria</taxon>
        <taxon>Bacillati</taxon>
        <taxon>Bacillota</taxon>
        <taxon>Bacilli</taxon>
        <taxon>Bacillales</taxon>
        <taxon>Bacillaceae</taxon>
        <taxon>Fervidibacillus</taxon>
    </lineage>
</organism>
<dbReference type="SUPFAM" id="SSF48371">
    <property type="entry name" value="ARM repeat"/>
    <property type="match status" value="1"/>
</dbReference>
<proteinExistence type="predicted"/>
<protein>
    <submittedName>
        <fullName evidence="2">Conserved virulence factor C family protein</fullName>
    </submittedName>
</protein>
<sequence>MKIKTIEPTPSPHTMKVILDEELPKGARNNYKKGEGMDAPFQIREILQIDGVKGVYHVADFLAVERHPKADWKRILPEVRSILGEEGETEKKDESLLVDGYGEVNVFVQYFKGIPMQVKLIDGEEERRYGLPPKYTEAAKEAQQDGDNIVLQRKWVDFGIRYGELDDIGRQVVEEIGAIYPDNRLNQLVQFAKDGKSVETIKKYRKITLQDLQHSDWKKRYEAMEQMADPTISDLPVLEKALMDEKPSIRRLAVVYLGMIEDRKVLPYLYKALTDSTVTVRRTAGDCLSDLGYPEAQEAMMAALKDKSKIVRWRAAMFLYETGDEKSLSALKEAENDPEFEVALQVKMAIERIEGGEEAKGSVWKQMTEARKGS</sequence>
<dbReference type="RefSeq" id="WP_275418893.1">
    <property type="nucleotide sequence ID" value="NZ_CP106878.1"/>
</dbReference>
<dbReference type="InterPro" id="IPR025989">
    <property type="entry name" value="Virulence_F_dom"/>
</dbReference>
<evidence type="ECO:0000313" key="2">
    <source>
        <dbReference type="EMBL" id="WAA11073.1"/>
    </source>
</evidence>
<dbReference type="PANTHER" id="PTHR12697:SF37">
    <property type="entry name" value="CONSERVED VIRULENCE FACTOR C"/>
    <property type="match status" value="1"/>
</dbReference>
<dbReference type="SUPFAM" id="SSF110836">
    <property type="entry name" value="Hypothetical protein SAV1430"/>
    <property type="match status" value="1"/>
</dbReference>
<name>A0A9E8RXE2_9BACI</name>
<dbReference type="Gene3D" id="1.25.10.10">
    <property type="entry name" value="Leucine-rich Repeat Variant"/>
    <property type="match status" value="1"/>
</dbReference>
<dbReference type="InterPro" id="IPR011989">
    <property type="entry name" value="ARM-like"/>
</dbReference>
<dbReference type="EMBL" id="CP106878">
    <property type="protein sequence ID" value="WAA11073.1"/>
    <property type="molecule type" value="Genomic_DNA"/>
</dbReference>
<keyword evidence="3" id="KW-1185">Reference proteome</keyword>
<dbReference type="Pfam" id="PF13646">
    <property type="entry name" value="HEAT_2"/>
    <property type="match status" value="1"/>
</dbReference>
<dbReference type="Pfam" id="PF13769">
    <property type="entry name" value="Virulence_fact"/>
    <property type="match status" value="1"/>
</dbReference>
<gene>
    <name evidence="2" type="ORF">OE104_07155</name>
</gene>
<dbReference type="SMART" id="SM00567">
    <property type="entry name" value="EZ_HEAT"/>
    <property type="match status" value="4"/>
</dbReference>
<dbReference type="InterPro" id="IPR016024">
    <property type="entry name" value="ARM-type_fold"/>
</dbReference>
<dbReference type="Gene3D" id="3.30.1370.70">
    <property type="entry name" value="Scaffold protein Nfu/NifU, N-terminal domain"/>
    <property type="match status" value="1"/>
</dbReference>
<dbReference type="Pfam" id="PF08712">
    <property type="entry name" value="Nfu_N"/>
    <property type="match status" value="1"/>
</dbReference>
<reference evidence="2" key="1">
    <citation type="submission" date="2022-09" db="EMBL/GenBank/DDBJ databases">
        <title>Complete Genomes of Fervidibacillus albus and Fervidibacillus halotolerans isolated from tidal flat sediments.</title>
        <authorList>
            <person name="Kwon K.K."/>
            <person name="Yang S.-H."/>
            <person name="Park M.J."/>
            <person name="Oh H.-M."/>
        </authorList>
    </citation>
    <scope>NUCLEOTIDE SEQUENCE</scope>
    <source>
        <strain evidence="2">MEBiC13591</strain>
    </source>
</reference>
<evidence type="ECO:0000259" key="1">
    <source>
        <dbReference type="SMART" id="SM00932"/>
    </source>
</evidence>
<evidence type="ECO:0000313" key="3">
    <source>
        <dbReference type="Proteomes" id="UP001164718"/>
    </source>
</evidence>
<dbReference type="InterPro" id="IPR036498">
    <property type="entry name" value="Nfu/NifU_N_sf"/>
</dbReference>
<dbReference type="AlphaFoldDB" id="A0A9E8RXE2"/>
<dbReference type="PANTHER" id="PTHR12697">
    <property type="entry name" value="PBS LYASE HEAT-LIKE PROTEIN"/>
    <property type="match status" value="1"/>
</dbReference>
<dbReference type="Proteomes" id="UP001164718">
    <property type="component" value="Chromosome"/>
</dbReference>
<feature type="domain" description="Scaffold protein Nfu/NifU N-terminal" evidence="1">
    <location>
        <begin position="4"/>
        <end position="90"/>
    </location>
</feature>